<keyword evidence="3 5" id="KW-0251">Elongation factor</keyword>
<evidence type="ECO:0000256" key="6">
    <source>
        <dbReference type="RuleBase" id="RU000642"/>
    </source>
</evidence>
<comment type="subcellular location">
    <subcellularLocation>
        <location evidence="5 7">Cytoplasm</location>
    </subcellularLocation>
</comment>
<dbReference type="GO" id="GO:0003746">
    <property type="term" value="F:translation elongation factor activity"/>
    <property type="evidence" value="ECO:0007669"/>
    <property type="project" value="UniProtKB-UniRule"/>
</dbReference>
<comment type="caution">
    <text evidence="9">The sequence shown here is derived from an EMBL/GenBank/DDBJ whole genome shotgun (WGS) entry which is preliminary data.</text>
</comment>
<dbReference type="GO" id="GO:0005737">
    <property type="term" value="C:cytoplasm"/>
    <property type="evidence" value="ECO:0007669"/>
    <property type="project" value="UniProtKB-SubCell"/>
</dbReference>
<dbReference type="HAMAP" id="MF_00050">
    <property type="entry name" value="EF_Ts"/>
    <property type="match status" value="1"/>
</dbReference>
<proteinExistence type="inferred from homology"/>
<sequence>MITAEQVKELREATGIGVSECKKALEEALGDMEKARELLAQKAGAVAQKKSDRVLRAGAIAAYVHNTGQVGAMVLLSCETDFVSKNEEFSELAKNIAMHAAAMKPADLESLLKEAYIKDPGKTVADLVSAATQKFGERIEITEFSCFSVK</sequence>
<keyword evidence="4 5" id="KW-0648">Protein biosynthesis</keyword>
<accession>A0A0G1Y3K5</accession>
<feature type="domain" description="Translation elongation factor EFTs/EF1B dimerisation" evidence="8">
    <location>
        <begin position="71"/>
        <end position="148"/>
    </location>
</feature>
<reference evidence="9 10" key="1">
    <citation type="journal article" date="2015" name="Nature">
        <title>rRNA introns, odd ribosomes, and small enigmatic genomes across a large radiation of phyla.</title>
        <authorList>
            <person name="Brown C.T."/>
            <person name="Hug L.A."/>
            <person name="Thomas B.C."/>
            <person name="Sharon I."/>
            <person name="Castelle C.J."/>
            <person name="Singh A."/>
            <person name="Wilkins M.J."/>
            <person name="Williams K.H."/>
            <person name="Banfield J.F."/>
        </authorList>
    </citation>
    <scope>NUCLEOTIDE SEQUENCE [LARGE SCALE GENOMIC DNA]</scope>
</reference>
<dbReference type="InterPro" id="IPR001816">
    <property type="entry name" value="Transl_elong_EFTs/EF1B"/>
</dbReference>
<evidence type="ECO:0000256" key="1">
    <source>
        <dbReference type="ARBA" id="ARBA00005532"/>
    </source>
</evidence>
<dbReference type="CDD" id="cd14275">
    <property type="entry name" value="UBA_EF-Ts"/>
    <property type="match status" value="1"/>
</dbReference>
<evidence type="ECO:0000313" key="10">
    <source>
        <dbReference type="Proteomes" id="UP000033852"/>
    </source>
</evidence>
<dbReference type="InterPro" id="IPR009060">
    <property type="entry name" value="UBA-like_sf"/>
</dbReference>
<dbReference type="Proteomes" id="UP000033852">
    <property type="component" value="Unassembled WGS sequence"/>
</dbReference>
<organism evidence="9 10">
    <name type="scientific">Candidatus Adlerbacteria bacterium GW2011_GWB1_54_7</name>
    <dbReference type="NCBI Taxonomy" id="1618607"/>
    <lineage>
        <taxon>Bacteria</taxon>
        <taxon>Candidatus Adleribacteriota</taxon>
    </lineage>
</organism>
<dbReference type="PANTHER" id="PTHR11741">
    <property type="entry name" value="ELONGATION FACTOR TS"/>
    <property type="match status" value="1"/>
</dbReference>
<dbReference type="InterPro" id="IPR014039">
    <property type="entry name" value="Transl_elong_EFTs/EF1B_dimer"/>
</dbReference>
<dbReference type="Gene3D" id="3.30.479.20">
    <property type="entry name" value="Elongation factor Ts, dimerisation domain"/>
    <property type="match status" value="1"/>
</dbReference>
<dbReference type="InterPro" id="IPR018101">
    <property type="entry name" value="Transl_elong_Ts_CS"/>
</dbReference>
<protein>
    <recommendedName>
        <fullName evidence="2 5">Elongation factor Ts</fullName>
        <shortName evidence="5">EF-Ts</shortName>
    </recommendedName>
</protein>
<dbReference type="STRING" id="1618607.UY86_C0001G0021"/>
<evidence type="ECO:0000259" key="8">
    <source>
        <dbReference type="Pfam" id="PF00889"/>
    </source>
</evidence>
<dbReference type="PROSITE" id="PS01127">
    <property type="entry name" value="EF_TS_2"/>
    <property type="match status" value="1"/>
</dbReference>
<comment type="function">
    <text evidence="5 6">Associates with the EF-Tu.GDP complex and induces the exchange of GDP to GTP. It remains bound to the aminoacyl-tRNA.EF-Tu.GTP complex up to the GTP hydrolysis stage on the ribosome.</text>
</comment>
<dbReference type="AlphaFoldDB" id="A0A0G1Y3K5"/>
<dbReference type="NCBIfam" id="TIGR00116">
    <property type="entry name" value="tsf"/>
    <property type="match status" value="1"/>
</dbReference>
<dbReference type="EMBL" id="LCRR01000001">
    <property type="protein sequence ID" value="KKW38048.1"/>
    <property type="molecule type" value="Genomic_DNA"/>
</dbReference>
<dbReference type="InterPro" id="IPR036402">
    <property type="entry name" value="EF-Ts_dimer_sf"/>
</dbReference>
<dbReference type="PATRIC" id="fig|1618607.3.peg.21"/>
<evidence type="ECO:0000256" key="2">
    <source>
        <dbReference type="ARBA" id="ARBA00016956"/>
    </source>
</evidence>
<dbReference type="Gene3D" id="1.10.8.10">
    <property type="entry name" value="DNA helicase RuvA subunit, C-terminal domain"/>
    <property type="match status" value="1"/>
</dbReference>
<gene>
    <name evidence="5" type="primary">tsf</name>
    <name evidence="9" type="ORF">UY86_C0001G0021</name>
</gene>
<comment type="similarity">
    <text evidence="1 5 6">Belongs to the EF-Ts family.</text>
</comment>
<feature type="region of interest" description="Involved in Mg(2+) ion dislocation from EF-Tu" evidence="5">
    <location>
        <begin position="80"/>
        <end position="83"/>
    </location>
</feature>
<evidence type="ECO:0000313" key="9">
    <source>
        <dbReference type="EMBL" id="KKW38048.1"/>
    </source>
</evidence>
<evidence type="ECO:0000256" key="7">
    <source>
        <dbReference type="RuleBase" id="RU000643"/>
    </source>
</evidence>
<evidence type="ECO:0000256" key="3">
    <source>
        <dbReference type="ARBA" id="ARBA00022768"/>
    </source>
</evidence>
<dbReference type="SUPFAM" id="SSF46934">
    <property type="entry name" value="UBA-like"/>
    <property type="match status" value="1"/>
</dbReference>
<dbReference type="FunFam" id="1.10.8.10:FF:000001">
    <property type="entry name" value="Elongation factor Ts"/>
    <property type="match status" value="1"/>
</dbReference>
<evidence type="ECO:0000256" key="5">
    <source>
        <dbReference type="HAMAP-Rule" id="MF_00050"/>
    </source>
</evidence>
<dbReference type="PANTHER" id="PTHR11741:SF0">
    <property type="entry name" value="ELONGATION FACTOR TS, MITOCHONDRIAL"/>
    <property type="match status" value="1"/>
</dbReference>
<keyword evidence="5" id="KW-0963">Cytoplasm</keyword>
<dbReference type="SUPFAM" id="SSF54713">
    <property type="entry name" value="Elongation factor Ts (EF-Ts), dimerisation domain"/>
    <property type="match status" value="1"/>
</dbReference>
<dbReference type="Pfam" id="PF00889">
    <property type="entry name" value="EF_TS"/>
    <property type="match status" value="1"/>
</dbReference>
<dbReference type="PROSITE" id="PS01126">
    <property type="entry name" value="EF_TS_1"/>
    <property type="match status" value="1"/>
</dbReference>
<evidence type="ECO:0000256" key="4">
    <source>
        <dbReference type="ARBA" id="ARBA00022917"/>
    </source>
</evidence>
<name>A0A0G1Y3K5_9BACT</name>